<keyword evidence="1" id="KW-0732">Signal</keyword>
<organism evidence="2 3">
    <name type="scientific">Prevotella micans F0438</name>
    <dbReference type="NCBI Taxonomy" id="883158"/>
    <lineage>
        <taxon>Bacteria</taxon>
        <taxon>Pseudomonadati</taxon>
        <taxon>Bacteroidota</taxon>
        <taxon>Bacteroidia</taxon>
        <taxon>Bacteroidales</taxon>
        <taxon>Prevotellaceae</taxon>
        <taxon>Prevotella</taxon>
    </lineage>
</organism>
<reference evidence="2 3" key="1">
    <citation type="submission" date="2011-12" db="EMBL/GenBank/DDBJ databases">
        <title>The Genome Sequence of Prevotella micans F0438.</title>
        <authorList>
            <consortium name="The Broad Institute Genome Sequencing Platform"/>
            <person name="Earl A."/>
            <person name="Ward D."/>
            <person name="Feldgarden M."/>
            <person name="Gevers D."/>
            <person name="Izard J."/>
            <person name="Baranova O.V."/>
            <person name="Blanton J.M."/>
            <person name="Wade W.G."/>
            <person name="Dewhirst F.E."/>
            <person name="Young S.K."/>
            <person name="Zeng Q."/>
            <person name="Gargeya S."/>
            <person name="Fitzgerald M."/>
            <person name="Haas B."/>
            <person name="Abouelleil A."/>
            <person name="Alvarado L."/>
            <person name="Arachchi H.M."/>
            <person name="Berlin A."/>
            <person name="Chapman S.B."/>
            <person name="Gearin G."/>
            <person name="Goldberg J."/>
            <person name="Griggs A."/>
            <person name="Gujja S."/>
            <person name="Hansen M."/>
            <person name="Heiman D."/>
            <person name="Howarth C."/>
            <person name="Larimer J."/>
            <person name="Lui A."/>
            <person name="MacDonald P.J.P."/>
            <person name="McCowen C."/>
            <person name="Montmayeur A."/>
            <person name="Murphy C."/>
            <person name="Neiman D."/>
            <person name="Pearson M."/>
            <person name="Priest M."/>
            <person name="Roberts A."/>
            <person name="Saif S."/>
            <person name="Shea T."/>
            <person name="Sisk P."/>
            <person name="Stolte C."/>
            <person name="Sykes S."/>
            <person name="Wortman J."/>
            <person name="Nusbaum C."/>
            <person name="Birren B."/>
        </authorList>
    </citation>
    <scope>NUCLEOTIDE SEQUENCE [LARGE SCALE GENOMIC DNA]</scope>
    <source>
        <strain evidence="2 3">F0438</strain>
    </source>
</reference>
<gene>
    <name evidence="2" type="ORF">HMPREF9140_01558</name>
</gene>
<dbReference type="RefSeq" id="WP_006953050.1">
    <property type="nucleotide sequence ID" value="NZ_JH594522.1"/>
</dbReference>
<evidence type="ECO:0000313" key="3">
    <source>
        <dbReference type="Proteomes" id="UP000016023"/>
    </source>
</evidence>
<name>H1Q3S0_9BACT</name>
<dbReference type="PATRIC" id="fig|883158.3.peg.1558"/>
<evidence type="ECO:0000313" key="2">
    <source>
        <dbReference type="EMBL" id="EHO68518.1"/>
    </source>
</evidence>
<comment type="caution">
    <text evidence="2">The sequence shown here is derived from an EMBL/GenBank/DDBJ whole genome shotgun (WGS) entry which is preliminary data.</text>
</comment>
<dbReference type="EMBL" id="AGWK01000042">
    <property type="protein sequence ID" value="EHO68518.1"/>
    <property type="molecule type" value="Genomic_DNA"/>
</dbReference>
<dbReference type="AlphaFoldDB" id="H1Q3S0"/>
<dbReference type="Proteomes" id="UP000016023">
    <property type="component" value="Unassembled WGS sequence"/>
</dbReference>
<protein>
    <submittedName>
        <fullName evidence="2">Uncharacterized protein</fullName>
    </submittedName>
</protein>
<accession>H1Q3S0</accession>
<evidence type="ECO:0000256" key="1">
    <source>
        <dbReference type="SAM" id="SignalP"/>
    </source>
</evidence>
<dbReference type="STRING" id="883158.HMPREF9140_01558"/>
<keyword evidence="3" id="KW-1185">Reference proteome</keyword>
<proteinExistence type="predicted"/>
<sequence>MKANKIIALLVAIVLTFAITSPADAQFGNLLNKAKNSVQKKIEQGVKDRAERAAERAVDNAIDKAEQHVEKEASKAVKKASKKVAKKTGVNVVESSSSSSPIDEDDADFMLIYKKKFKPSKEALASNQFANSDEVPEGFTKSYKELYATFEHLEPSLFPLQPYYKYPVVYALGQKRINQSDVAFSTLMKNCFTSSTGLVRTISNIQLWGYGVDEESKELISEDGQKLAMQMDDAEFRYAWAALFFADPNSWHSVWNLAMLMVNDNRWLTMVKEYEVTTNTGIADATKGWMFPYERFSAKEREGVMKHMARQYVDIELIARCVLTLYQKVESDPTPYRKALYMFAANELYNQILKEHKDFSANASKFNQQTMLYARYNNTEESRKIIDDAQVEPEPPTMTLKPGAMNKQLNAQILKIMKQKDPDVIRVVVISDSWTVHSLKDRSVMAWAVYRNKKGKLEAHDYSFCQDYMGAGKYGSLRYKGIGTQTVYVK</sequence>
<dbReference type="HOGENOM" id="CLU_556495_0_0_10"/>
<feature type="chain" id="PRO_5003552263" evidence="1">
    <location>
        <begin position="26"/>
        <end position="490"/>
    </location>
</feature>
<feature type="signal peptide" evidence="1">
    <location>
        <begin position="1"/>
        <end position="25"/>
    </location>
</feature>